<gene>
    <name evidence="1" type="ORF">IEO21_01815</name>
</gene>
<accession>A0A8H7P962</accession>
<sequence>MISIVGLSWTAFLIVVVSLCTPLTSVTPFYFRVSRVFLRGLPVPYLSYRLSALATASQEVFLPF</sequence>
<proteinExistence type="predicted"/>
<organism evidence="1 2">
    <name type="scientific">Rhodonia placenta</name>
    <dbReference type="NCBI Taxonomy" id="104341"/>
    <lineage>
        <taxon>Eukaryota</taxon>
        <taxon>Fungi</taxon>
        <taxon>Dikarya</taxon>
        <taxon>Basidiomycota</taxon>
        <taxon>Agaricomycotina</taxon>
        <taxon>Agaricomycetes</taxon>
        <taxon>Polyporales</taxon>
        <taxon>Adustoporiaceae</taxon>
        <taxon>Rhodonia</taxon>
    </lineage>
</organism>
<evidence type="ECO:0000313" key="1">
    <source>
        <dbReference type="EMBL" id="KAF9819954.1"/>
    </source>
</evidence>
<comment type="caution">
    <text evidence="1">The sequence shown here is derived from an EMBL/GenBank/DDBJ whole genome shotgun (WGS) entry which is preliminary data.</text>
</comment>
<dbReference type="Proteomes" id="UP000639403">
    <property type="component" value="Unassembled WGS sequence"/>
</dbReference>
<evidence type="ECO:0000313" key="2">
    <source>
        <dbReference type="Proteomes" id="UP000639403"/>
    </source>
</evidence>
<protein>
    <submittedName>
        <fullName evidence="1">Uncharacterized protein</fullName>
    </submittedName>
</protein>
<reference evidence="1" key="2">
    <citation type="journal article" name="Front. Microbiol.">
        <title>Degradative Capacity of Two Strains of Rhodonia placenta: From Phenotype to Genotype.</title>
        <authorList>
            <person name="Kolle M."/>
            <person name="Horta M.A.C."/>
            <person name="Nowrousian M."/>
            <person name="Ohm R.A."/>
            <person name="Benz J.P."/>
            <person name="Pilgard A."/>
        </authorList>
    </citation>
    <scope>NUCLEOTIDE SEQUENCE</scope>
    <source>
        <strain evidence="1">FPRL280</strain>
    </source>
</reference>
<name>A0A8H7P962_9APHY</name>
<dbReference type="AlphaFoldDB" id="A0A8H7P962"/>
<dbReference type="EMBL" id="JADOXO010000014">
    <property type="protein sequence ID" value="KAF9819954.1"/>
    <property type="molecule type" value="Genomic_DNA"/>
</dbReference>
<reference evidence="1" key="1">
    <citation type="submission" date="2020-11" db="EMBL/GenBank/DDBJ databases">
        <authorList>
            <person name="Koelle M."/>
            <person name="Horta M.A.C."/>
            <person name="Nowrousian M."/>
            <person name="Ohm R.A."/>
            <person name="Benz P."/>
            <person name="Pilgard A."/>
        </authorList>
    </citation>
    <scope>NUCLEOTIDE SEQUENCE</scope>
    <source>
        <strain evidence="1">FPRL280</strain>
    </source>
</reference>